<dbReference type="AlphaFoldDB" id="A0A9N8EEL1"/>
<keyword evidence="3" id="KW-1185">Reference proteome</keyword>
<sequence>MSQAKRPSDDSTEELEEQEAEFKRRRLEALGALALNKKNHIKTAREIIANYNAKDLRWTLVMFCEIKPKLLTELRLSVPIEFLRQNGKEVFAQGLQSCPNLKELGLEVPGDSPRLTNNTDAQAFCTLCSSILLSITGLDCFSVQVLGSTDGQSLSQLLRAIFVKVKSCHLSVGCSHPRQNDSDSWVPFEVPDNNILQSLQLSPFLGEKTNKGILGIIRGLTSLTHLDVHLFQRDATIDAKDEIAALLYQNRLESLKMRQCDGVSCLDVLTDALKQNTSLKILSHKPDFVCIPQRPVWASVQKNSREKLKNFAEMMEHNVSLQDMSLGFMCADFTLQNQITYWAHLNKCGRGKLSDPKAPLDELFGGLDTAMKLCPDDPVKLWYGLLRASPGHWAAAAMTGF</sequence>
<dbReference type="EMBL" id="CAICTM010001067">
    <property type="protein sequence ID" value="CAB9520042.1"/>
    <property type="molecule type" value="Genomic_DNA"/>
</dbReference>
<accession>A0A9N8EEL1</accession>
<protein>
    <submittedName>
        <fullName evidence="2">Uncharacterized protein</fullName>
    </submittedName>
</protein>
<comment type="caution">
    <text evidence="2">The sequence shown here is derived from an EMBL/GenBank/DDBJ whole genome shotgun (WGS) entry which is preliminary data.</text>
</comment>
<dbReference type="Gene3D" id="3.80.10.10">
    <property type="entry name" value="Ribonuclease Inhibitor"/>
    <property type="match status" value="1"/>
</dbReference>
<feature type="compositionally biased region" description="Acidic residues" evidence="1">
    <location>
        <begin position="10"/>
        <end position="19"/>
    </location>
</feature>
<evidence type="ECO:0000313" key="2">
    <source>
        <dbReference type="EMBL" id="CAB9520042.1"/>
    </source>
</evidence>
<feature type="region of interest" description="Disordered" evidence="1">
    <location>
        <begin position="1"/>
        <end position="20"/>
    </location>
</feature>
<reference evidence="2" key="1">
    <citation type="submission" date="2020-06" db="EMBL/GenBank/DDBJ databases">
        <authorList>
            <consortium name="Plant Systems Biology data submission"/>
        </authorList>
    </citation>
    <scope>NUCLEOTIDE SEQUENCE</scope>
    <source>
        <strain evidence="2">D6</strain>
    </source>
</reference>
<name>A0A9N8EEL1_9STRA</name>
<dbReference type="Proteomes" id="UP001153069">
    <property type="component" value="Unassembled WGS sequence"/>
</dbReference>
<evidence type="ECO:0000313" key="3">
    <source>
        <dbReference type="Proteomes" id="UP001153069"/>
    </source>
</evidence>
<evidence type="ECO:0000256" key="1">
    <source>
        <dbReference type="SAM" id="MobiDB-lite"/>
    </source>
</evidence>
<proteinExistence type="predicted"/>
<organism evidence="2 3">
    <name type="scientific">Seminavis robusta</name>
    <dbReference type="NCBI Taxonomy" id="568900"/>
    <lineage>
        <taxon>Eukaryota</taxon>
        <taxon>Sar</taxon>
        <taxon>Stramenopiles</taxon>
        <taxon>Ochrophyta</taxon>
        <taxon>Bacillariophyta</taxon>
        <taxon>Bacillariophyceae</taxon>
        <taxon>Bacillariophycidae</taxon>
        <taxon>Naviculales</taxon>
        <taxon>Naviculaceae</taxon>
        <taxon>Seminavis</taxon>
    </lineage>
</organism>
<dbReference type="InterPro" id="IPR032675">
    <property type="entry name" value="LRR_dom_sf"/>
</dbReference>
<gene>
    <name evidence="2" type="ORF">SEMRO_1069_G237630.1</name>
</gene>
<dbReference type="SUPFAM" id="SSF52047">
    <property type="entry name" value="RNI-like"/>
    <property type="match status" value="1"/>
</dbReference>